<dbReference type="CDD" id="cd16282">
    <property type="entry name" value="metallo-hydrolase-like_MBL-fold"/>
    <property type="match status" value="1"/>
</dbReference>
<dbReference type="InterPro" id="IPR001279">
    <property type="entry name" value="Metallo-B-lactamas"/>
</dbReference>
<evidence type="ECO:0000313" key="4">
    <source>
        <dbReference type="Proteomes" id="UP000319210"/>
    </source>
</evidence>
<evidence type="ECO:0000256" key="1">
    <source>
        <dbReference type="SAM" id="MobiDB-lite"/>
    </source>
</evidence>
<dbReference type="Pfam" id="PF00753">
    <property type="entry name" value="Lactamase_B"/>
    <property type="match status" value="1"/>
</dbReference>
<organism evidence="3 4">
    <name type="scientific">Streptomyces cacaoi</name>
    <dbReference type="NCBI Taxonomy" id="1898"/>
    <lineage>
        <taxon>Bacteria</taxon>
        <taxon>Bacillati</taxon>
        <taxon>Actinomycetota</taxon>
        <taxon>Actinomycetes</taxon>
        <taxon>Kitasatosporales</taxon>
        <taxon>Streptomycetaceae</taxon>
        <taxon>Streptomyces</taxon>
    </lineage>
</organism>
<feature type="compositionally biased region" description="Low complexity" evidence="1">
    <location>
        <begin position="52"/>
        <end position="61"/>
    </location>
</feature>
<accession>A0A4Y3QWI7</accession>
<feature type="compositionally biased region" description="Low complexity" evidence="1">
    <location>
        <begin position="9"/>
        <end position="44"/>
    </location>
</feature>
<dbReference type="InterPro" id="IPR050855">
    <property type="entry name" value="NDM-1-like"/>
</dbReference>
<keyword evidence="3" id="KW-0378">Hydrolase</keyword>
<dbReference type="AlphaFoldDB" id="A0A4Y3QWI7"/>
<protein>
    <submittedName>
        <fullName evidence="3">MBL fold metallo-hydrolase</fullName>
    </submittedName>
</protein>
<comment type="caution">
    <text evidence="3">The sequence shown here is derived from an EMBL/GenBank/DDBJ whole genome shotgun (WGS) entry which is preliminary data.</text>
</comment>
<dbReference type="Gene3D" id="3.60.15.10">
    <property type="entry name" value="Ribonuclease Z/Hydroxyacylglutathione hydrolase-like"/>
    <property type="match status" value="1"/>
</dbReference>
<dbReference type="SUPFAM" id="SSF56281">
    <property type="entry name" value="Metallo-hydrolase/oxidoreductase"/>
    <property type="match status" value="1"/>
</dbReference>
<proteinExistence type="predicted"/>
<sequence length="365" mass="37620">MGEGGALGARGAVGAADGRGPAGPVGAAESAESADAAESAGTADSAEDVGPVDDAGPADAVVPGAPARFTELADGVFGYVQPDGGWCLNNAGLLVAGGESVLIDTVATEARARRLRALALRLAPAAPRLLVNTHFHGDHTFGNFLFPEATVVAHAHAREDVLRAGLHLTGLWPEVRWGDLRVVPPSVTYRDRMTLHIGGADGFPVELLHPGPAHTTGDTVVWLPEQRVVFTGDLVMSRVTPFCVMGSVSGSLKALETLRALGAETVVPGHGPVGGPELLDADEGYLRRLQRLATAGLATGLPPAHLAHDPGPGPYADLLDTERLLPNLHRAYAEARGAPPGAPLDIPALFHEMTEHHGGAPACYA</sequence>
<dbReference type="InterPro" id="IPR036866">
    <property type="entry name" value="RibonucZ/Hydroxyglut_hydro"/>
</dbReference>
<feature type="region of interest" description="Disordered" evidence="1">
    <location>
        <begin position="1"/>
        <end position="61"/>
    </location>
</feature>
<feature type="domain" description="Metallo-beta-lactamase" evidence="2">
    <location>
        <begin position="88"/>
        <end position="270"/>
    </location>
</feature>
<reference evidence="3 4" key="1">
    <citation type="submission" date="2019-06" db="EMBL/GenBank/DDBJ databases">
        <title>Whole genome shotgun sequence of Streptomyces cacaoi subsp. cacaoi NBRC 12748.</title>
        <authorList>
            <person name="Hosoyama A."/>
            <person name="Uohara A."/>
            <person name="Ohji S."/>
            <person name="Ichikawa N."/>
        </authorList>
    </citation>
    <scope>NUCLEOTIDE SEQUENCE [LARGE SCALE GENOMIC DNA]</scope>
    <source>
        <strain evidence="3 4">NBRC 12748</strain>
    </source>
</reference>
<evidence type="ECO:0000313" key="3">
    <source>
        <dbReference type="EMBL" id="GEB48943.1"/>
    </source>
</evidence>
<name>A0A4Y3QWI7_STRCI</name>
<dbReference type="RefSeq" id="WP_141275262.1">
    <property type="nucleotide sequence ID" value="NZ_BJMM01000004.1"/>
</dbReference>
<gene>
    <name evidence="3" type="ORF">SCA03_14940</name>
</gene>
<dbReference type="PANTHER" id="PTHR42951">
    <property type="entry name" value="METALLO-BETA-LACTAMASE DOMAIN-CONTAINING"/>
    <property type="match status" value="1"/>
</dbReference>
<dbReference type="EMBL" id="BJMM01000004">
    <property type="protein sequence ID" value="GEB48943.1"/>
    <property type="molecule type" value="Genomic_DNA"/>
</dbReference>
<dbReference type="SMART" id="SM00849">
    <property type="entry name" value="Lactamase_B"/>
    <property type="match status" value="1"/>
</dbReference>
<dbReference type="PANTHER" id="PTHR42951:SF4">
    <property type="entry name" value="ACYL-COENZYME A THIOESTERASE MBLAC2"/>
    <property type="match status" value="1"/>
</dbReference>
<evidence type="ECO:0000259" key="2">
    <source>
        <dbReference type="SMART" id="SM00849"/>
    </source>
</evidence>
<dbReference type="Proteomes" id="UP000319210">
    <property type="component" value="Unassembled WGS sequence"/>
</dbReference>
<keyword evidence="4" id="KW-1185">Reference proteome</keyword>
<dbReference type="GO" id="GO:0016787">
    <property type="term" value="F:hydrolase activity"/>
    <property type="evidence" value="ECO:0007669"/>
    <property type="project" value="UniProtKB-KW"/>
</dbReference>
<dbReference type="OrthoDB" id="420651at2"/>